<sequence>MVPAFVARQPRTAARLLVVPGLNDSGPAHWQSWLQSLHRHSVRVVQRDWSTPDLDRWAARIGSTLERAGPGPWIAAAHSFGCLAVARHLALRPDSPISAALLVAPADPDKFGVAGLLPAQALPVHSTMVTSDTDPWMTASNARRWAQRWGSHTVNLGDAGHINSEAGFGPLPFARRWITAMAQRLERSQRASRASLAEWSFAI</sequence>
<dbReference type="AlphaFoldDB" id="A0AAW9QNV1"/>
<dbReference type="RefSeq" id="WP_332292721.1">
    <property type="nucleotide sequence ID" value="NZ_JAZIBG010000054.1"/>
</dbReference>
<name>A0AAW9QNV1_9BURK</name>
<dbReference type="Gene3D" id="3.40.50.1820">
    <property type="entry name" value="alpha/beta hydrolase"/>
    <property type="match status" value="1"/>
</dbReference>
<dbReference type="Pfam" id="PF06821">
    <property type="entry name" value="Ser_hydrolase"/>
    <property type="match status" value="1"/>
</dbReference>
<reference evidence="1 2" key="1">
    <citation type="submission" date="2024-02" db="EMBL/GenBank/DDBJ databases">
        <title>Genome sequence of Aquincola sp. MAHUQ-54.</title>
        <authorList>
            <person name="Huq M.A."/>
        </authorList>
    </citation>
    <scope>NUCLEOTIDE SEQUENCE [LARGE SCALE GENOMIC DNA]</scope>
    <source>
        <strain evidence="1 2">MAHUQ-54</strain>
    </source>
</reference>
<protein>
    <submittedName>
        <fullName evidence="1">Alpha/beta hydrolase</fullName>
    </submittedName>
</protein>
<keyword evidence="1" id="KW-0378">Hydrolase</keyword>
<dbReference type="EMBL" id="JAZIBG010000054">
    <property type="protein sequence ID" value="MEF7617057.1"/>
    <property type="molecule type" value="Genomic_DNA"/>
</dbReference>
<keyword evidence="2" id="KW-1185">Reference proteome</keyword>
<accession>A0AAW9QNV1</accession>
<comment type="caution">
    <text evidence="1">The sequence shown here is derived from an EMBL/GenBank/DDBJ whole genome shotgun (WGS) entry which is preliminary data.</text>
</comment>
<evidence type="ECO:0000313" key="1">
    <source>
        <dbReference type="EMBL" id="MEF7617057.1"/>
    </source>
</evidence>
<dbReference type="InterPro" id="IPR029058">
    <property type="entry name" value="AB_hydrolase_fold"/>
</dbReference>
<dbReference type="InterPro" id="IPR010662">
    <property type="entry name" value="RBBP9/YdeN"/>
</dbReference>
<proteinExistence type="predicted"/>
<dbReference type="GO" id="GO:0016787">
    <property type="term" value="F:hydrolase activity"/>
    <property type="evidence" value="ECO:0007669"/>
    <property type="project" value="UniProtKB-KW"/>
</dbReference>
<organism evidence="1 2">
    <name type="scientific">Aquincola agrisoli</name>
    <dbReference type="NCBI Taxonomy" id="3119538"/>
    <lineage>
        <taxon>Bacteria</taxon>
        <taxon>Pseudomonadati</taxon>
        <taxon>Pseudomonadota</taxon>
        <taxon>Betaproteobacteria</taxon>
        <taxon>Burkholderiales</taxon>
        <taxon>Sphaerotilaceae</taxon>
        <taxon>Aquincola</taxon>
    </lineage>
</organism>
<gene>
    <name evidence="1" type="ORF">V4F39_24300</name>
</gene>
<dbReference type="Proteomes" id="UP001336250">
    <property type="component" value="Unassembled WGS sequence"/>
</dbReference>
<evidence type="ECO:0000313" key="2">
    <source>
        <dbReference type="Proteomes" id="UP001336250"/>
    </source>
</evidence>
<dbReference type="SUPFAM" id="SSF53474">
    <property type="entry name" value="alpha/beta-Hydrolases"/>
    <property type="match status" value="1"/>
</dbReference>